<organism evidence="2 3">
    <name type="scientific">Steinernema carpocapsae</name>
    <name type="common">Entomopathogenic nematode</name>
    <dbReference type="NCBI Taxonomy" id="34508"/>
    <lineage>
        <taxon>Eukaryota</taxon>
        <taxon>Metazoa</taxon>
        <taxon>Ecdysozoa</taxon>
        <taxon>Nematoda</taxon>
        <taxon>Chromadorea</taxon>
        <taxon>Rhabditida</taxon>
        <taxon>Tylenchina</taxon>
        <taxon>Panagrolaimomorpha</taxon>
        <taxon>Strongyloidoidea</taxon>
        <taxon>Steinernematidae</taxon>
        <taxon>Steinernema</taxon>
    </lineage>
</organism>
<dbReference type="AlphaFoldDB" id="A0A4U5P1S2"/>
<gene>
    <name evidence="2" type="ORF">L596_013922</name>
</gene>
<protein>
    <submittedName>
        <fullName evidence="2">Uncharacterized protein</fullName>
    </submittedName>
</protein>
<dbReference type="Proteomes" id="UP000298663">
    <property type="component" value="Unassembled WGS sequence"/>
</dbReference>
<evidence type="ECO:0000313" key="2">
    <source>
        <dbReference type="EMBL" id="TKR89882.1"/>
    </source>
</evidence>
<evidence type="ECO:0000256" key="1">
    <source>
        <dbReference type="SAM" id="MobiDB-lite"/>
    </source>
</evidence>
<feature type="compositionally biased region" description="Basic and acidic residues" evidence="1">
    <location>
        <begin position="32"/>
        <end position="45"/>
    </location>
</feature>
<proteinExistence type="predicted"/>
<sequence length="135" mass="15549">MVRQSTDSAAKKSKNSTKEPKKSASKSSGCSEGRRCSGCSDREGARTLQPDGLHCRRSRRRNVHRPRHHRRLLFEVFVVLLVRLGHSMRAGVQEAHRVHQDEERRMRGPCRSLQEVHREEVIYRGPGAFMCTFIK</sequence>
<reference evidence="2 3" key="2">
    <citation type="journal article" date="2019" name="G3 (Bethesda)">
        <title>Hybrid Assembly of the Genome of the Entomopathogenic Nematode Steinernema carpocapsae Identifies the X-Chromosome.</title>
        <authorList>
            <person name="Serra L."/>
            <person name="Macchietto M."/>
            <person name="Macias-Munoz A."/>
            <person name="McGill C.J."/>
            <person name="Rodriguez I.M."/>
            <person name="Rodriguez B."/>
            <person name="Murad R."/>
            <person name="Mortazavi A."/>
        </authorList>
    </citation>
    <scope>NUCLEOTIDE SEQUENCE [LARGE SCALE GENOMIC DNA]</scope>
    <source>
        <strain evidence="2 3">ALL</strain>
    </source>
</reference>
<name>A0A4U5P1S2_STECR</name>
<comment type="caution">
    <text evidence="2">The sequence shown here is derived from an EMBL/GenBank/DDBJ whole genome shotgun (WGS) entry which is preliminary data.</text>
</comment>
<feature type="compositionally biased region" description="Basic residues" evidence="1">
    <location>
        <begin position="55"/>
        <end position="66"/>
    </location>
</feature>
<dbReference type="EMBL" id="AZBU02000003">
    <property type="protein sequence ID" value="TKR89882.1"/>
    <property type="molecule type" value="Genomic_DNA"/>
</dbReference>
<keyword evidence="3" id="KW-1185">Reference proteome</keyword>
<feature type="region of interest" description="Disordered" evidence="1">
    <location>
        <begin position="1"/>
        <end position="66"/>
    </location>
</feature>
<accession>A0A4U5P1S2</accession>
<reference evidence="2 3" key="1">
    <citation type="journal article" date="2015" name="Genome Biol.">
        <title>Comparative genomics of Steinernema reveals deeply conserved gene regulatory networks.</title>
        <authorList>
            <person name="Dillman A.R."/>
            <person name="Macchietto M."/>
            <person name="Porter C.F."/>
            <person name="Rogers A."/>
            <person name="Williams B."/>
            <person name="Antoshechkin I."/>
            <person name="Lee M.M."/>
            <person name="Goodwin Z."/>
            <person name="Lu X."/>
            <person name="Lewis E.E."/>
            <person name="Goodrich-Blair H."/>
            <person name="Stock S.P."/>
            <person name="Adams B.J."/>
            <person name="Sternberg P.W."/>
            <person name="Mortazavi A."/>
        </authorList>
    </citation>
    <scope>NUCLEOTIDE SEQUENCE [LARGE SCALE GENOMIC DNA]</scope>
    <source>
        <strain evidence="2 3">ALL</strain>
    </source>
</reference>
<evidence type="ECO:0000313" key="3">
    <source>
        <dbReference type="Proteomes" id="UP000298663"/>
    </source>
</evidence>